<proteinExistence type="predicted"/>
<protein>
    <recommendedName>
        <fullName evidence="14">Neutral metalloproteinase</fullName>
    </recommendedName>
</protein>
<feature type="region of interest" description="Disordered" evidence="7">
    <location>
        <begin position="25"/>
        <end position="59"/>
    </location>
</feature>
<evidence type="ECO:0000313" key="12">
    <source>
        <dbReference type="EMBL" id="MUN35327.1"/>
    </source>
</evidence>
<dbReference type="GO" id="GO:0046872">
    <property type="term" value="F:metal ion binding"/>
    <property type="evidence" value="ECO:0007669"/>
    <property type="project" value="UniProtKB-KW"/>
</dbReference>
<dbReference type="InterPro" id="IPR027268">
    <property type="entry name" value="Peptidase_M4/M1_CTD_sf"/>
</dbReference>
<feature type="domain" description="Peptidase M4" evidence="9">
    <location>
        <begin position="342"/>
        <end position="469"/>
    </location>
</feature>
<evidence type="ECO:0008006" key="14">
    <source>
        <dbReference type="Google" id="ProtNLM"/>
    </source>
</evidence>
<dbReference type="GO" id="GO:0004222">
    <property type="term" value="F:metalloendopeptidase activity"/>
    <property type="evidence" value="ECO:0007669"/>
    <property type="project" value="InterPro"/>
</dbReference>
<dbReference type="CDD" id="cd09597">
    <property type="entry name" value="M4_TLP"/>
    <property type="match status" value="1"/>
</dbReference>
<keyword evidence="5" id="KW-0862">Zinc</keyword>
<keyword evidence="1" id="KW-0645">Protease</keyword>
<feature type="domain" description="Peptidase M4 C-terminal" evidence="10">
    <location>
        <begin position="479"/>
        <end position="663"/>
    </location>
</feature>
<feature type="compositionally biased region" description="Polar residues" evidence="7">
    <location>
        <begin position="345"/>
        <end position="354"/>
    </location>
</feature>
<dbReference type="RefSeq" id="WP_156214284.1">
    <property type="nucleotide sequence ID" value="NZ_WOFH01000001.1"/>
</dbReference>
<evidence type="ECO:0000256" key="8">
    <source>
        <dbReference type="SAM" id="SignalP"/>
    </source>
</evidence>
<dbReference type="PANTHER" id="PTHR33794:SF1">
    <property type="entry name" value="BACILLOLYSIN"/>
    <property type="match status" value="1"/>
</dbReference>
<evidence type="ECO:0000256" key="4">
    <source>
        <dbReference type="ARBA" id="ARBA00022801"/>
    </source>
</evidence>
<dbReference type="Gene3D" id="3.10.170.10">
    <property type="match status" value="1"/>
</dbReference>
<reference evidence="12 13" key="1">
    <citation type="submission" date="2019-11" db="EMBL/GenBank/DDBJ databases">
        <authorList>
            <person name="Cao P."/>
        </authorList>
    </citation>
    <scope>NUCLEOTIDE SEQUENCE [LARGE SCALE GENOMIC DNA]</scope>
    <source>
        <strain evidence="12 13">NEAU-AAG5</strain>
    </source>
</reference>
<evidence type="ECO:0000313" key="13">
    <source>
        <dbReference type="Proteomes" id="UP000432015"/>
    </source>
</evidence>
<keyword evidence="6" id="KW-0482">Metalloprotease</keyword>
<keyword evidence="3 8" id="KW-0732">Signal</keyword>
<keyword evidence="4" id="KW-0378">Hydrolase</keyword>
<accession>A0A7K1KTJ8</accession>
<gene>
    <name evidence="12" type="ORF">GNZ18_01730</name>
</gene>
<dbReference type="InterPro" id="IPR013856">
    <property type="entry name" value="Peptidase_M4_domain"/>
</dbReference>
<evidence type="ECO:0000256" key="7">
    <source>
        <dbReference type="SAM" id="MobiDB-lite"/>
    </source>
</evidence>
<dbReference type="GO" id="GO:0006508">
    <property type="term" value="P:proteolysis"/>
    <property type="evidence" value="ECO:0007669"/>
    <property type="project" value="UniProtKB-KW"/>
</dbReference>
<evidence type="ECO:0000256" key="6">
    <source>
        <dbReference type="ARBA" id="ARBA00023049"/>
    </source>
</evidence>
<evidence type="ECO:0000259" key="11">
    <source>
        <dbReference type="Pfam" id="PF07504"/>
    </source>
</evidence>
<dbReference type="InterPro" id="IPR001570">
    <property type="entry name" value="Peptidase_M4_C_domain"/>
</dbReference>
<evidence type="ECO:0000256" key="5">
    <source>
        <dbReference type="ARBA" id="ARBA00022833"/>
    </source>
</evidence>
<feature type="domain" description="FTP" evidence="11">
    <location>
        <begin position="65"/>
        <end position="107"/>
    </location>
</feature>
<evidence type="ECO:0000256" key="2">
    <source>
        <dbReference type="ARBA" id="ARBA00022723"/>
    </source>
</evidence>
<evidence type="ECO:0000259" key="10">
    <source>
        <dbReference type="Pfam" id="PF02868"/>
    </source>
</evidence>
<dbReference type="Pfam" id="PF01447">
    <property type="entry name" value="Peptidase_M4"/>
    <property type="match status" value="1"/>
</dbReference>
<dbReference type="AlphaFoldDB" id="A0A7K1KTJ8"/>
<dbReference type="InterPro" id="IPR011096">
    <property type="entry name" value="FTP_domain"/>
</dbReference>
<dbReference type="Pfam" id="PF02868">
    <property type="entry name" value="Peptidase_M4_C"/>
    <property type="match status" value="1"/>
</dbReference>
<dbReference type="EMBL" id="WOFH01000001">
    <property type="protein sequence ID" value="MUN35327.1"/>
    <property type="molecule type" value="Genomic_DNA"/>
</dbReference>
<evidence type="ECO:0000256" key="3">
    <source>
        <dbReference type="ARBA" id="ARBA00022729"/>
    </source>
</evidence>
<sequence length="675" mass="69533">MRHQTALGAAAISAGLAVAMSAPASSASATPAPPTPSPKAAAASADRFVSAGQAPVHASPQDKIVRRGVTSGTGGLQYVSYDRTHAGLPVRGGDFVVATDAAGKVLSTSTTQTGELTVSTTPSLTAARAAAIARTQITRPKSTTTPTLSVLAEGNGRLVYETVVRGFNRPPGSYGFGPHGSYGFRPGGSYGFGPGGSYGFAGPPGSYGFAGPPGSYGFAPAGSYGFAGPPGSYGFAGPPGSYGFAGPPGSYGFAGPTGSYGFAGPPGSYGLAGPPGSYGLAGPKGSYGYGPRGSYGLAALPERPSRLHVMVDAKTGKVVRTWDEVVDVNDDQSYYHGGRTKPTHIDTSGSNGRYTLSDARRPGISCGAENGTPLSGTDDAWGNADGTDLETACVDAMKAAQAEFDMVKAWLGRNGLDGNGRGWPMKVGLRDVNAYWDGSSAYFGRNQHGTRQATPTDVVAHELGHGIFQSTPGGSGGSNEKSGLNESTGDIFGALTEWYLNEPRVDEKFEGTVALLNYDPPDFEVGEEVDLVGSGPIRSMSDPTTASRSHPLCYGPDVPPMEPHAAAAIQNHWFYLLAEGSNANDPKNGRPNSPTCNKMVVTGVGLKKAGQIFMATLNMKTSNWTHTAVRKASLQAALNLAKSGALTCTDFTRTRDAWEAVRVPRASGEPTTCTG</sequence>
<feature type="chain" id="PRO_5038557740" description="Neutral metalloproteinase" evidence="8">
    <location>
        <begin position="25"/>
        <end position="675"/>
    </location>
</feature>
<evidence type="ECO:0000256" key="1">
    <source>
        <dbReference type="ARBA" id="ARBA00022670"/>
    </source>
</evidence>
<dbReference type="SUPFAM" id="SSF55486">
    <property type="entry name" value="Metalloproteases ('zincins'), catalytic domain"/>
    <property type="match status" value="1"/>
</dbReference>
<dbReference type="Gene3D" id="1.10.390.10">
    <property type="entry name" value="Neutral Protease Domain 2"/>
    <property type="match status" value="1"/>
</dbReference>
<comment type="caution">
    <text evidence="12">The sequence shown here is derived from an EMBL/GenBank/DDBJ whole genome shotgun (WGS) entry which is preliminary data.</text>
</comment>
<dbReference type="PANTHER" id="PTHR33794">
    <property type="entry name" value="BACILLOLYSIN"/>
    <property type="match status" value="1"/>
</dbReference>
<dbReference type="InterPro" id="IPR050728">
    <property type="entry name" value="Zinc_Metalloprotease_M4"/>
</dbReference>
<dbReference type="Proteomes" id="UP000432015">
    <property type="component" value="Unassembled WGS sequence"/>
</dbReference>
<organism evidence="12 13">
    <name type="scientific">Actinomadura litoris</name>
    <dbReference type="NCBI Taxonomy" id="2678616"/>
    <lineage>
        <taxon>Bacteria</taxon>
        <taxon>Bacillati</taxon>
        <taxon>Actinomycetota</taxon>
        <taxon>Actinomycetes</taxon>
        <taxon>Streptosporangiales</taxon>
        <taxon>Thermomonosporaceae</taxon>
        <taxon>Actinomadura</taxon>
    </lineage>
</organism>
<keyword evidence="13" id="KW-1185">Reference proteome</keyword>
<keyword evidence="2" id="KW-0479">Metal-binding</keyword>
<feature type="signal peptide" evidence="8">
    <location>
        <begin position="1"/>
        <end position="24"/>
    </location>
</feature>
<dbReference type="Pfam" id="PF07504">
    <property type="entry name" value="FTP"/>
    <property type="match status" value="1"/>
</dbReference>
<feature type="region of interest" description="Disordered" evidence="7">
    <location>
        <begin position="333"/>
        <end position="383"/>
    </location>
</feature>
<name>A0A7K1KTJ8_9ACTN</name>
<evidence type="ECO:0000259" key="9">
    <source>
        <dbReference type="Pfam" id="PF01447"/>
    </source>
</evidence>